<protein>
    <submittedName>
        <fullName evidence="1">Uncharacterized protein</fullName>
    </submittedName>
</protein>
<evidence type="ECO:0000313" key="2">
    <source>
        <dbReference type="Proteomes" id="UP000464294"/>
    </source>
</evidence>
<name>A0A6B9LDH8_9CAUD</name>
<proteinExistence type="predicted"/>
<accession>A0A6B9LDH8</accession>
<organism evidence="1 2">
    <name type="scientific">Flavobacterium phage vB_FspS_mumin9-2</name>
    <dbReference type="NCBI Taxonomy" id="2686264"/>
    <lineage>
        <taxon>Viruses</taxon>
        <taxon>Duplodnaviria</taxon>
        <taxon>Heunggongvirae</taxon>
        <taxon>Uroviricota</taxon>
        <taxon>Caudoviricetes</taxon>
        <taxon>Muminvirus</taxon>
        <taxon>Muminvirus mumin</taxon>
    </lineage>
</organism>
<dbReference type="Proteomes" id="UP000464294">
    <property type="component" value="Segment"/>
</dbReference>
<sequence>METKKRLKIEAKKRGFVKGNTFSSCLIDKEIYIKNDKLDFEHFFSNNVIYIQGFEIYNKGEWAKIISYKETPKTDSIVESVVNQFKERSKRGIEKYGTTLQENNTDDFLQHFKEELMDAILYIQKLQSQRSEN</sequence>
<evidence type="ECO:0000313" key="1">
    <source>
        <dbReference type="EMBL" id="QHB39966.1"/>
    </source>
</evidence>
<gene>
    <name evidence="1" type="ORF">mumin92_gp026</name>
</gene>
<dbReference type="EMBL" id="MN812225">
    <property type="protein sequence ID" value="QHB39966.1"/>
    <property type="molecule type" value="Genomic_DNA"/>
</dbReference>
<reference evidence="1 2" key="1">
    <citation type="journal article" date="2020" name="Viruses">
        <title>Diversity and Host Interactions Among Virulent and Temperate Baltic Sea Flavobacterium Phages.</title>
        <authorList>
            <person name="Nilsson E."/>
            <person name="Bayfield O.W."/>
            <person name="Lundin D."/>
            <person name="Antson A.A."/>
            <person name="Holmfeldt K."/>
        </authorList>
    </citation>
    <scope>NUCLEOTIDE SEQUENCE [LARGE SCALE GENOMIC DNA]</scope>
</reference>